<proteinExistence type="predicted"/>
<protein>
    <recommendedName>
        <fullName evidence="1">DUF7730 domain-containing protein</fullName>
    </recommendedName>
</protein>
<dbReference type="Proteomes" id="UP000813461">
    <property type="component" value="Unassembled WGS sequence"/>
</dbReference>
<feature type="domain" description="DUF7730" evidence="1">
    <location>
        <begin position="82"/>
        <end position="254"/>
    </location>
</feature>
<reference evidence="2" key="1">
    <citation type="journal article" date="2021" name="Nat. Commun.">
        <title>Genetic determinants of endophytism in the Arabidopsis root mycobiome.</title>
        <authorList>
            <person name="Mesny F."/>
            <person name="Miyauchi S."/>
            <person name="Thiergart T."/>
            <person name="Pickel B."/>
            <person name="Atanasova L."/>
            <person name="Karlsson M."/>
            <person name="Huettel B."/>
            <person name="Barry K.W."/>
            <person name="Haridas S."/>
            <person name="Chen C."/>
            <person name="Bauer D."/>
            <person name="Andreopoulos W."/>
            <person name="Pangilinan J."/>
            <person name="LaButti K."/>
            <person name="Riley R."/>
            <person name="Lipzen A."/>
            <person name="Clum A."/>
            <person name="Drula E."/>
            <person name="Henrissat B."/>
            <person name="Kohler A."/>
            <person name="Grigoriev I.V."/>
            <person name="Martin F.M."/>
            <person name="Hacquard S."/>
        </authorList>
    </citation>
    <scope>NUCLEOTIDE SEQUENCE</scope>
    <source>
        <strain evidence="2">MPI-SDFR-AT-0120</strain>
    </source>
</reference>
<evidence type="ECO:0000259" key="1">
    <source>
        <dbReference type="Pfam" id="PF24864"/>
    </source>
</evidence>
<dbReference type="PANTHER" id="PTHR42085">
    <property type="entry name" value="F-BOX DOMAIN-CONTAINING PROTEIN"/>
    <property type="match status" value="1"/>
</dbReference>
<dbReference type="AlphaFoldDB" id="A0A8K0W3J0"/>
<keyword evidence="3" id="KW-1185">Reference proteome</keyword>
<dbReference type="OrthoDB" id="3799436at2759"/>
<dbReference type="InterPro" id="IPR038883">
    <property type="entry name" value="AN11006-like"/>
</dbReference>
<evidence type="ECO:0000313" key="2">
    <source>
        <dbReference type="EMBL" id="KAH7092525.1"/>
    </source>
</evidence>
<dbReference type="Pfam" id="PF24864">
    <property type="entry name" value="DUF7730"/>
    <property type="match status" value="1"/>
</dbReference>
<evidence type="ECO:0000313" key="3">
    <source>
        <dbReference type="Proteomes" id="UP000813461"/>
    </source>
</evidence>
<gene>
    <name evidence="2" type="ORF">FB567DRAFT_588799</name>
</gene>
<comment type="caution">
    <text evidence="2">The sequence shown here is derived from an EMBL/GenBank/DDBJ whole genome shotgun (WGS) entry which is preliminary data.</text>
</comment>
<dbReference type="EMBL" id="JAGMVJ010000003">
    <property type="protein sequence ID" value="KAH7092525.1"/>
    <property type="molecule type" value="Genomic_DNA"/>
</dbReference>
<dbReference type="InterPro" id="IPR056632">
    <property type="entry name" value="DUF7730"/>
</dbReference>
<sequence length="380" mass="44469">MTTDLNTVDSGMFKDTTREPVDILRTSMGINKPEPNKSTFHMEKMEAFAVNSKEAIQMYLPFKIIYDEMQYARSFPKQTIPFLEMPVEIRVQIYRLALKLDSPLEFWAESDTYVHTFRLGAGDKTRLLDLIGRRELNLSLLRTCRQVQTEAAEVFYGENEFRFTGLNGHMVANLFVRKIHKHHFQFIKHLTMSIPLNYDEYTDPTSVGKRDEFRVNILSNSWIDKEYEYVEAWEHLIWNLRRMERLSKLTLLVHHCTDFHGEISKVFSETMKELMLAKPELELQLVRLAHVNDIIAHMTYDEFEEYERNGLDDEGWWKAVGLDINKASEIRNLKNLAKKCTIKAAYTERRGKWVTIEGLPEEVLLPAGKEATKEYDGEGV</sequence>
<accession>A0A8K0W3J0</accession>
<name>A0A8K0W3J0_9PLEO</name>
<dbReference type="PANTHER" id="PTHR42085:SF1">
    <property type="entry name" value="F-BOX DOMAIN-CONTAINING PROTEIN"/>
    <property type="match status" value="1"/>
</dbReference>
<organism evidence="2 3">
    <name type="scientific">Paraphoma chrysanthemicola</name>
    <dbReference type="NCBI Taxonomy" id="798071"/>
    <lineage>
        <taxon>Eukaryota</taxon>
        <taxon>Fungi</taxon>
        <taxon>Dikarya</taxon>
        <taxon>Ascomycota</taxon>
        <taxon>Pezizomycotina</taxon>
        <taxon>Dothideomycetes</taxon>
        <taxon>Pleosporomycetidae</taxon>
        <taxon>Pleosporales</taxon>
        <taxon>Pleosporineae</taxon>
        <taxon>Phaeosphaeriaceae</taxon>
        <taxon>Paraphoma</taxon>
    </lineage>
</organism>